<dbReference type="OrthoDB" id="363836at2759"/>
<dbReference type="AlphaFoldDB" id="A0A976M450"/>
<organism evidence="2 3">
    <name type="scientific">Theileria orientalis</name>
    <dbReference type="NCBI Taxonomy" id="68886"/>
    <lineage>
        <taxon>Eukaryota</taxon>
        <taxon>Sar</taxon>
        <taxon>Alveolata</taxon>
        <taxon>Apicomplexa</taxon>
        <taxon>Aconoidasida</taxon>
        <taxon>Piroplasmida</taxon>
        <taxon>Theileriidae</taxon>
        <taxon>Theileria</taxon>
    </lineage>
</organism>
<gene>
    <name evidence="2" type="ORF">MACJ_000493</name>
</gene>
<evidence type="ECO:0000313" key="2">
    <source>
        <dbReference type="EMBL" id="UKJ88050.2"/>
    </source>
</evidence>
<dbReference type="Pfam" id="PF20716">
    <property type="entry name" value="ATPTG10"/>
    <property type="match status" value="1"/>
</dbReference>
<dbReference type="Proteomes" id="UP000244803">
    <property type="component" value="Chromosome 1"/>
</dbReference>
<dbReference type="InterPro" id="IPR049262">
    <property type="entry name" value="ATPTG10-like_dom"/>
</dbReference>
<accession>A0A976M450</accession>
<feature type="domain" description="ATPTG10-like" evidence="1">
    <location>
        <begin position="9"/>
        <end position="107"/>
    </location>
</feature>
<reference evidence="2" key="1">
    <citation type="submission" date="2022-07" db="EMBL/GenBank/DDBJ databases">
        <title>Evaluation of T. orientalis genome assembly methods using nanopore sequencing and analysis of variation between genomes.</title>
        <authorList>
            <person name="Yam J."/>
            <person name="Micallef M.L."/>
            <person name="Liu M."/>
            <person name="Djordjevic S.P."/>
            <person name="Bogema D.R."/>
            <person name="Jenkins C."/>
        </authorList>
    </citation>
    <scope>NUCLEOTIDE SEQUENCE</scope>
    <source>
        <strain evidence="2">Fish Creek</strain>
    </source>
</reference>
<evidence type="ECO:0000259" key="1">
    <source>
        <dbReference type="Pfam" id="PF20716"/>
    </source>
</evidence>
<sequence length="112" mass="12970">MVEGRDTTYVSGLVSDLENLNKFASATLDGDKKTVLESFNKFSWDDNKVYDHLPKYCDLGDKDLIYIDKVFSHLCPNYSKVHSPTFNTMALWFKTRLHLQHQLSPFSLSENF</sequence>
<evidence type="ECO:0000313" key="3">
    <source>
        <dbReference type="Proteomes" id="UP000244803"/>
    </source>
</evidence>
<name>A0A976M450_THEOR</name>
<dbReference type="EMBL" id="CP056065">
    <property type="protein sequence ID" value="UKJ88050.2"/>
    <property type="molecule type" value="Genomic_DNA"/>
</dbReference>
<proteinExistence type="predicted"/>
<protein>
    <recommendedName>
        <fullName evidence="1">ATPTG10-like domain-containing protein</fullName>
    </recommendedName>
</protein>